<dbReference type="Proteomes" id="UP000035548">
    <property type="component" value="Chromosome"/>
</dbReference>
<dbReference type="STRING" id="1072256.CUTER_07810"/>
<dbReference type="EMBL" id="CP011546">
    <property type="protein sequence ID" value="AKK11549.1"/>
    <property type="molecule type" value="Genomic_DNA"/>
</dbReference>
<accession>A0A0G3HE11</accession>
<reference evidence="1 2" key="1">
    <citation type="journal article" date="2015" name="Genome Announc.">
        <title>Virulence Factor Genes Detected in the Complete Genome Sequence of Corynebacterium uterequi DSM 45634, Isolated from the Uterus of a Maiden Mare.</title>
        <authorList>
            <person name="Ruckert C."/>
            <person name="Kriete M."/>
            <person name="Jaenicke S."/>
            <person name="Winkler A."/>
            <person name="Tauch A."/>
        </authorList>
    </citation>
    <scope>NUCLEOTIDE SEQUENCE [LARGE SCALE GENOMIC DNA]</scope>
    <source>
        <strain evidence="1 2">DSM 45634</strain>
    </source>
</reference>
<evidence type="ECO:0000313" key="2">
    <source>
        <dbReference type="Proteomes" id="UP000035548"/>
    </source>
</evidence>
<dbReference type="KEGG" id="cut:CUTER_07810"/>
<dbReference type="RefSeq" id="WP_047259939.1">
    <property type="nucleotide sequence ID" value="NZ_CP011546.1"/>
</dbReference>
<keyword evidence="2" id="KW-1185">Reference proteome</keyword>
<evidence type="ECO:0000313" key="1">
    <source>
        <dbReference type="EMBL" id="AKK11549.1"/>
    </source>
</evidence>
<name>A0A0G3HE11_9CORY</name>
<proteinExistence type="predicted"/>
<reference evidence="2" key="2">
    <citation type="submission" date="2015-05" db="EMBL/GenBank/DDBJ databases">
        <title>Complete genome sequence of Corynebacterium uterequi DSM 45634, isolated from the uterus of a maiden mare.</title>
        <authorList>
            <person name="Ruckert C."/>
            <person name="Albersmeier A."/>
            <person name="Winkler A."/>
            <person name="Tauch A."/>
        </authorList>
    </citation>
    <scope>NUCLEOTIDE SEQUENCE [LARGE SCALE GENOMIC DNA]</scope>
    <source>
        <strain evidence="2">DSM 45634</strain>
    </source>
</reference>
<dbReference type="OrthoDB" id="5185945at2"/>
<organism evidence="1 2">
    <name type="scientific">Corynebacterium uterequi</name>
    <dbReference type="NCBI Taxonomy" id="1072256"/>
    <lineage>
        <taxon>Bacteria</taxon>
        <taxon>Bacillati</taxon>
        <taxon>Actinomycetota</taxon>
        <taxon>Actinomycetes</taxon>
        <taxon>Mycobacteriales</taxon>
        <taxon>Corynebacteriaceae</taxon>
        <taxon>Corynebacterium</taxon>
    </lineage>
</organism>
<dbReference type="Pfam" id="PF11253">
    <property type="entry name" value="DUF3052"/>
    <property type="match status" value="1"/>
</dbReference>
<dbReference type="AlphaFoldDB" id="A0A0G3HE11"/>
<sequence>MVDAPGAVTKDANVTAQDLVGRLGIKSGMIVQELGWDDDCDAAISEAVEDAIGEELLDEDTDELCDVVLLWWRESDGDLVDGLVDAVRNLADDGRIWLLTPGAGKPGTIAPGEINESAQLAGLVQTKADRFGRFQGSSLVPAGAKK</sequence>
<protein>
    <submittedName>
        <fullName evidence="1">Putative DUF3052 family protein</fullName>
    </submittedName>
</protein>
<dbReference type="InterPro" id="IPR021412">
    <property type="entry name" value="DUF3052"/>
</dbReference>
<dbReference type="PATRIC" id="fig|1072256.5.peg.1543"/>
<gene>
    <name evidence="1" type="ORF">CUTER_07810</name>
</gene>